<dbReference type="InterPro" id="IPR002052">
    <property type="entry name" value="DNA_methylase_N6_adenine_CS"/>
</dbReference>
<evidence type="ECO:0000256" key="4">
    <source>
        <dbReference type="RuleBase" id="RU362026"/>
    </source>
</evidence>
<keyword evidence="2" id="KW-0489">Methyltransferase</keyword>
<dbReference type="EMBL" id="CP028130">
    <property type="protein sequence ID" value="AZZ55001.1"/>
    <property type="molecule type" value="Genomic_DNA"/>
</dbReference>
<dbReference type="PROSITE" id="PS00092">
    <property type="entry name" value="N6_MTASE"/>
    <property type="match status" value="1"/>
</dbReference>
<dbReference type="GO" id="GO:0008170">
    <property type="term" value="F:N-methyltransferase activity"/>
    <property type="evidence" value="ECO:0007669"/>
    <property type="project" value="InterPro"/>
</dbReference>
<evidence type="ECO:0000313" key="6">
    <source>
        <dbReference type="EMBL" id="AZZ55001.1"/>
    </source>
</evidence>
<name>A0AAD1AF26_9MICO</name>
<dbReference type="EC" id="2.1.1.-" evidence="4"/>
<dbReference type="REBASE" id="296432">
    <property type="entry name" value="M.Rir2253ORF3190P"/>
</dbReference>
<sequence length="372" mass="40333">MKTMLQSTPPRSSRSTVGIAIPMDPLHPTVLRGRAQTLIARLPDDSVDAVVTDPPYELNFGRIAGHGWDATGIAFALAFWKQVHRVMKPGGNLIAFGAPRTYHHLTTVIEKAEFEVRDNVLAWVKSSGFPKSQKLARQLARKDQPLLSQVWEGWGTGLKPAHEPIVVARKAPDGTLLDNIVRHHVGGINIDAGRIPTDDDRSRTPGRSAVGDIINVQRGGTAKNESHEGGRWPTNMLLIHRPDCVEDGQCDEECAALELDAQSPSSSRFFPSFYYSGRAARSERPVANGVEHLSVKPLGVMEWLVGISAMPGALILDPFAGSGATIEAAMRLGVRAIGFEMTPEYIPLIDVRVQRARARGLVDEGTSLAAAA</sequence>
<proteinExistence type="inferred from homology"/>
<dbReference type="KEGG" id="ria:C7V51_03190"/>
<accession>A0AAD1AF26</accession>
<dbReference type="InterPro" id="IPR001091">
    <property type="entry name" value="RM_Methyltransferase"/>
</dbReference>
<dbReference type="Proteomes" id="UP000283946">
    <property type="component" value="Chromosome"/>
</dbReference>
<evidence type="ECO:0000256" key="1">
    <source>
        <dbReference type="ARBA" id="ARBA00006594"/>
    </source>
</evidence>
<feature type="domain" description="DNA methylase N-4/N-6" evidence="5">
    <location>
        <begin position="47"/>
        <end position="348"/>
    </location>
</feature>
<protein>
    <recommendedName>
        <fullName evidence="4">Methyltransferase</fullName>
        <ecNumber evidence="4">2.1.1.-</ecNumber>
    </recommendedName>
</protein>
<dbReference type="AlphaFoldDB" id="A0AAD1AF26"/>
<evidence type="ECO:0000256" key="3">
    <source>
        <dbReference type="ARBA" id="ARBA00022679"/>
    </source>
</evidence>
<evidence type="ECO:0000313" key="7">
    <source>
        <dbReference type="Proteomes" id="UP000283946"/>
    </source>
</evidence>
<gene>
    <name evidence="6" type="ORF">C7V51_03190</name>
</gene>
<evidence type="ECO:0000256" key="2">
    <source>
        <dbReference type="ARBA" id="ARBA00022603"/>
    </source>
</evidence>
<organism evidence="6 7">
    <name type="scientific">Rathayibacter iranicus</name>
    <dbReference type="NCBI Taxonomy" id="59737"/>
    <lineage>
        <taxon>Bacteria</taxon>
        <taxon>Bacillati</taxon>
        <taxon>Actinomycetota</taxon>
        <taxon>Actinomycetes</taxon>
        <taxon>Micrococcales</taxon>
        <taxon>Microbacteriaceae</taxon>
        <taxon>Rathayibacter</taxon>
    </lineage>
</organism>
<evidence type="ECO:0000259" key="5">
    <source>
        <dbReference type="Pfam" id="PF01555"/>
    </source>
</evidence>
<dbReference type="PRINTS" id="PR00508">
    <property type="entry name" value="S21N4MTFRASE"/>
</dbReference>
<dbReference type="InterPro" id="IPR029063">
    <property type="entry name" value="SAM-dependent_MTases_sf"/>
</dbReference>
<keyword evidence="3" id="KW-0808">Transferase</keyword>
<dbReference type="SUPFAM" id="SSF53335">
    <property type="entry name" value="S-adenosyl-L-methionine-dependent methyltransferases"/>
    <property type="match status" value="1"/>
</dbReference>
<dbReference type="InterPro" id="IPR002941">
    <property type="entry name" value="DNA_methylase_N4/N6"/>
</dbReference>
<dbReference type="GO" id="GO:0003677">
    <property type="term" value="F:DNA binding"/>
    <property type="evidence" value="ECO:0007669"/>
    <property type="project" value="InterPro"/>
</dbReference>
<dbReference type="GO" id="GO:0032259">
    <property type="term" value="P:methylation"/>
    <property type="evidence" value="ECO:0007669"/>
    <property type="project" value="UniProtKB-KW"/>
</dbReference>
<dbReference type="Pfam" id="PF01555">
    <property type="entry name" value="N6_N4_Mtase"/>
    <property type="match status" value="1"/>
</dbReference>
<comment type="similarity">
    <text evidence="1 4">Belongs to the N(4)/N(6)-methyltransferase family.</text>
</comment>
<reference evidence="6 7" key="1">
    <citation type="submission" date="2018-03" db="EMBL/GenBank/DDBJ databases">
        <title>Bacteriophage NCPPB3778 and a type I-E CRISPR drive the evolution of the US Biological Select Agent, Rathayibacter toxicus.</title>
        <authorList>
            <person name="Davis E.W.II."/>
            <person name="Tabima J.F."/>
            <person name="Weisberg A.J."/>
            <person name="Dantas Lopes L."/>
            <person name="Wiseman M.S."/>
            <person name="Wiseman M.S."/>
            <person name="Pupko T."/>
            <person name="Belcher M.S."/>
            <person name="Sechler A.J."/>
            <person name="Tancos M.A."/>
            <person name="Schroeder B.K."/>
            <person name="Murray T.D."/>
            <person name="Luster D.G."/>
            <person name="Schneider W.L."/>
            <person name="Rogers E."/>
            <person name="Andreote F.D."/>
            <person name="Grunwald N.J."/>
            <person name="Putnam M.L."/>
            <person name="Chang J.H."/>
        </authorList>
    </citation>
    <scope>NUCLEOTIDE SEQUENCE [LARGE SCALE GENOMIC DNA]</scope>
    <source>
        <strain evidence="6 7">NCCPB 2253</strain>
    </source>
</reference>
<dbReference type="Gene3D" id="3.40.50.150">
    <property type="entry name" value="Vaccinia Virus protein VP39"/>
    <property type="match status" value="1"/>
</dbReference>